<dbReference type="Gene3D" id="3.40.630.30">
    <property type="match status" value="1"/>
</dbReference>
<protein>
    <submittedName>
        <fullName evidence="5">GNAT family N-acetyltransferase</fullName>
    </submittedName>
</protein>
<evidence type="ECO:0000259" key="4">
    <source>
        <dbReference type="PROSITE" id="PS51186"/>
    </source>
</evidence>
<feature type="domain" description="N-acetyltransferase" evidence="4">
    <location>
        <begin position="5"/>
        <end position="165"/>
    </location>
</feature>
<dbReference type="EMBL" id="JAIULA010000015">
    <property type="protein sequence ID" value="MCP0887282.1"/>
    <property type="molecule type" value="Genomic_DNA"/>
</dbReference>
<keyword evidence="2" id="KW-0012">Acyltransferase</keyword>
<keyword evidence="6" id="KW-1185">Reference proteome</keyword>
<proteinExistence type="inferred from homology"/>
<dbReference type="InterPro" id="IPR000182">
    <property type="entry name" value="GNAT_dom"/>
</dbReference>
<name>A0A9X2FKK4_9LACO</name>
<dbReference type="Proteomes" id="UP001139006">
    <property type="component" value="Unassembled WGS sequence"/>
</dbReference>
<keyword evidence="1" id="KW-0808">Transferase</keyword>
<comment type="similarity">
    <text evidence="3">Belongs to the acetyltransferase family. RimJ subfamily.</text>
</comment>
<evidence type="ECO:0000256" key="1">
    <source>
        <dbReference type="ARBA" id="ARBA00022679"/>
    </source>
</evidence>
<accession>A0A9X2FKK4</accession>
<reference evidence="5 6" key="1">
    <citation type="journal article" date="2023" name="Int. J. Syst. Evol. Microbiol.">
        <title>Ligilactobacillus ubinensis sp. nov., a novel species isolated from the wild ferment of a durian fruit (Durio zibethinus).</title>
        <authorList>
            <person name="Heng Y.C."/>
            <person name="Menon N."/>
            <person name="Chen B."/>
            <person name="Loo B.Z.L."/>
            <person name="Wong G.W.J."/>
            <person name="Lim A.C.H."/>
            <person name="Silvaraju S."/>
            <person name="Kittelmann S."/>
        </authorList>
    </citation>
    <scope>NUCLEOTIDE SEQUENCE [LARGE SCALE GENOMIC DNA]</scope>
    <source>
        <strain evidence="5 6">WILCCON 0076</strain>
    </source>
</reference>
<gene>
    <name evidence="5" type="ORF">LB941_08045</name>
</gene>
<dbReference type="PANTHER" id="PTHR43792:SF8">
    <property type="entry name" value="[RIBOSOMAL PROTEIN US5]-ALANINE N-ACETYLTRANSFERASE"/>
    <property type="match status" value="1"/>
</dbReference>
<dbReference type="InterPro" id="IPR016181">
    <property type="entry name" value="Acyl_CoA_acyltransferase"/>
</dbReference>
<dbReference type="InterPro" id="IPR051531">
    <property type="entry name" value="N-acetyltransferase"/>
</dbReference>
<dbReference type="AlphaFoldDB" id="A0A9X2FKK4"/>
<dbReference type="PANTHER" id="PTHR43792">
    <property type="entry name" value="GNAT FAMILY, PUTATIVE (AFU_ORTHOLOGUE AFUA_3G00765)-RELATED-RELATED"/>
    <property type="match status" value="1"/>
</dbReference>
<evidence type="ECO:0000256" key="2">
    <source>
        <dbReference type="ARBA" id="ARBA00023315"/>
    </source>
</evidence>
<evidence type="ECO:0000313" key="5">
    <source>
        <dbReference type="EMBL" id="MCP0887282.1"/>
    </source>
</evidence>
<dbReference type="SUPFAM" id="SSF55729">
    <property type="entry name" value="Acyl-CoA N-acyltransferases (Nat)"/>
    <property type="match status" value="1"/>
</dbReference>
<dbReference type="GO" id="GO:0016747">
    <property type="term" value="F:acyltransferase activity, transferring groups other than amino-acyl groups"/>
    <property type="evidence" value="ECO:0007669"/>
    <property type="project" value="InterPro"/>
</dbReference>
<dbReference type="PROSITE" id="PS51186">
    <property type="entry name" value="GNAT"/>
    <property type="match status" value="1"/>
</dbReference>
<organism evidence="5 6">
    <name type="scientific">Ligilactobacillus ubinensis</name>
    <dbReference type="NCBI Taxonomy" id="2876789"/>
    <lineage>
        <taxon>Bacteria</taxon>
        <taxon>Bacillati</taxon>
        <taxon>Bacillota</taxon>
        <taxon>Bacilli</taxon>
        <taxon>Lactobacillales</taxon>
        <taxon>Lactobacillaceae</taxon>
        <taxon>Ligilactobacillus</taxon>
    </lineage>
</organism>
<dbReference type="RefSeq" id="WP_253361024.1">
    <property type="nucleotide sequence ID" value="NZ_JAIULA010000015.1"/>
</dbReference>
<sequence>MKQRIVLQPITKKDSVELLELISENSKSFRNWIPHLELDTAQQVENFIKLNQYRENVAHNQIMRGIKLNNELIGIIDLHNISMYERSADVGYWLADGFVGKGYITEALQKLHHYAFVNLELNKVHALIKRSNIKSRAVVERNNYQKVNSIKGLCNVEYIEYILMRNDWLKTKD</sequence>
<evidence type="ECO:0000256" key="3">
    <source>
        <dbReference type="ARBA" id="ARBA00038502"/>
    </source>
</evidence>
<dbReference type="Pfam" id="PF13302">
    <property type="entry name" value="Acetyltransf_3"/>
    <property type="match status" value="1"/>
</dbReference>
<comment type="caution">
    <text evidence="5">The sequence shown here is derived from an EMBL/GenBank/DDBJ whole genome shotgun (WGS) entry which is preliminary data.</text>
</comment>
<evidence type="ECO:0000313" key="6">
    <source>
        <dbReference type="Proteomes" id="UP001139006"/>
    </source>
</evidence>